<proteinExistence type="predicted"/>
<dbReference type="EMBL" id="QXFT01010036">
    <property type="protein sequence ID" value="KAE9261850.1"/>
    <property type="molecule type" value="Genomic_DNA"/>
</dbReference>
<accession>A0A6A4AV43</accession>
<feature type="non-terminal residue" evidence="2">
    <location>
        <position position="1"/>
    </location>
</feature>
<name>A0A6A4AV43_9STRA</name>
<protein>
    <submittedName>
        <fullName evidence="2">Uncharacterized protein</fullName>
    </submittedName>
</protein>
<reference evidence="2 3" key="1">
    <citation type="submission" date="2018-08" db="EMBL/GenBank/DDBJ databases">
        <title>Genomic investigation of the strawberry pathogen Phytophthora fragariae indicates pathogenicity is determined by transcriptional variation in three key races.</title>
        <authorList>
            <person name="Adams T.M."/>
            <person name="Armitage A.D."/>
            <person name="Sobczyk M.K."/>
            <person name="Bates H.J."/>
            <person name="Dunwell J.M."/>
            <person name="Nellist C.F."/>
            <person name="Harrison R.J."/>
        </authorList>
    </citation>
    <scope>NUCLEOTIDE SEQUENCE [LARGE SCALE GENOMIC DNA]</scope>
    <source>
        <strain evidence="2 3">SCRP333</strain>
    </source>
</reference>
<feature type="compositionally biased region" description="Basic and acidic residues" evidence="1">
    <location>
        <begin position="13"/>
        <end position="22"/>
    </location>
</feature>
<dbReference type="AlphaFoldDB" id="A0A6A4AV43"/>
<gene>
    <name evidence="2" type="ORF">PR003_g33775</name>
</gene>
<evidence type="ECO:0000256" key="1">
    <source>
        <dbReference type="SAM" id="MobiDB-lite"/>
    </source>
</evidence>
<feature type="region of interest" description="Disordered" evidence="1">
    <location>
        <begin position="1"/>
        <end position="28"/>
    </location>
</feature>
<comment type="caution">
    <text evidence="2">The sequence shown here is derived from an EMBL/GenBank/DDBJ whole genome shotgun (WGS) entry which is preliminary data.</text>
</comment>
<sequence>AAKLKEASSNIKKASEEIENTTRDAATV</sequence>
<keyword evidence="3" id="KW-1185">Reference proteome</keyword>
<organism evidence="2 3">
    <name type="scientific">Phytophthora rubi</name>
    <dbReference type="NCBI Taxonomy" id="129364"/>
    <lineage>
        <taxon>Eukaryota</taxon>
        <taxon>Sar</taxon>
        <taxon>Stramenopiles</taxon>
        <taxon>Oomycota</taxon>
        <taxon>Peronosporomycetes</taxon>
        <taxon>Peronosporales</taxon>
        <taxon>Peronosporaceae</taxon>
        <taxon>Phytophthora</taxon>
    </lineage>
</organism>
<evidence type="ECO:0000313" key="3">
    <source>
        <dbReference type="Proteomes" id="UP000434957"/>
    </source>
</evidence>
<dbReference type="Proteomes" id="UP000434957">
    <property type="component" value="Unassembled WGS sequence"/>
</dbReference>
<evidence type="ECO:0000313" key="2">
    <source>
        <dbReference type="EMBL" id="KAE9261850.1"/>
    </source>
</evidence>